<protein>
    <submittedName>
        <fullName evidence="1">Uncharacterized protein</fullName>
    </submittedName>
</protein>
<dbReference type="EMBL" id="LAZR01068194">
    <property type="protein sequence ID" value="KKK50099.1"/>
    <property type="molecule type" value="Genomic_DNA"/>
</dbReference>
<proteinExistence type="predicted"/>
<organism evidence="1">
    <name type="scientific">marine sediment metagenome</name>
    <dbReference type="NCBI Taxonomy" id="412755"/>
    <lineage>
        <taxon>unclassified sequences</taxon>
        <taxon>metagenomes</taxon>
        <taxon>ecological metagenomes</taxon>
    </lineage>
</organism>
<sequence length="144" mass="15584">DASNAVLKALDGAVNSEEMAKAGKAAVIGHFEAQRLVKDLQRIQALRETNSANELFELLAKDDIDMGRALQVLAKPEDFTQDMIEGAADVFIGEVVKALESGGIEPDSKTHREAREAVRKVRNLIFQLQEGPVLGGVPFEGATR</sequence>
<comment type="caution">
    <text evidence="1">The sequence shown here is derived from an EMBL/GenBank/DDBJ whole genome shotgun (WGS) entry which is preliminary data.</text>
</comment>
<evidence type="ECO:0000313" key="1">
    <source>
        <dbReference type="EMBL" id="KKK50099.1"/>
    </source>
</evidence>
<gene>
    <name evidence="1" type="ORF">LCGC14_3128420</name>
</gene>
<feature type="non-terminal residue" evidence="1">
    <location>
        <position position="1"/>
    </location>
</feature>
<reference evidence="1" key="1">
    <citation type="journal article" date="2015" name="Nature">
        <title>Complex archaea that bridge the gap between prokaryotes and eukaryotes.</title>
        <authorList>
            <person name="Spang A."/>
            <person name="Saw J.H."/>
            <person name="Jorgensen S.L."/>
            <person name="Zaremba-Niedzwiedzka K."/>
            <person name="Martijn J."/>
            <person name="Lind A.E."/>
            <person name="van Eijk R."/>
            <person name="Schleper C."/>
            <person name="Guy L."/>
            <person name="Ettema T.J."/>
        </authorList>
    </citation>
    <scope>NUCLEOTIDE SEQUENCE</scope>
</reference>
<name>A0A0F8Y7G9_9ZZZZ</name>
<accession>A0A0F8Y7G9</accession>
<dbReference type="AlphaFoldDB" id="A0A0F8Y7G9"/>